<gene>
    <name evidence="2" type="ORF">GIB67_034567</name>
</gene>
<organism evidence="2 3">
    <name type="scientific">Kingdonia uniflora</name>
    <dbReference type="NCBI Taxonomy" id="39325"/>
    <lineage>
        <taxon>Eukaryota</taxon>
        <taxon>Viridiplantae</taxon>
        <taxon>Streptophyta</taxon>
        <taxon>Embryophyta</taxon>
        <taxon>Tracheophyta</taxon>
        <taxon>Spermatophyta</taxon>
        <taxon>Magnoliopsida</taxon>
        <taxon>Ranunculales</taxon>
        <taxon>Circaeasteraceae</taxon>
        <taxon>Kingdonia</taxon>
    </lineage>
</organism>
<proteinExistence type="predicted"/>
<evidence type="ECO:0000313" key="3">
    <source>
        <dbReference type="Proteomes" id="UP000541444"/>
    </source>
</evidence>
<dbReference type="PANTHER" id="PTHR31650">
    <property type="entry name" value="O-ACYLTRANSFERASE (WSD1-LIKE) FAMILY PROTEIN"/>
    <property type="match status" value="1"/>
</dbReference>
<dbReference type="GO" id="GO:0019432">
    <property type="term" value="P:triglyceride biosynthetic process"/>
    <property type="evidence" value="ECO:0007669"/>
    <property type="project" value="TreeGrafter"/>
</dbReference>
<dbReference type="GO" id="GO:0005886">
    <property type="term" value="C:plasma membrane"/>
    <property type="evidence" value="ECO:0007669"/>
    <property type="project" value="TreeGrafter"/>
</dbReference>
<comment type="caution">
    <text evidence="2">The sequence shown here is derived from an EMBL/GenBank/DDBJ whole genome shotgun (WGS) entry which is preliminary data.</text>
</comment>
<protein>
    <recommendedName>
        <fullName evidence="1">O-acyltransferase WSD1 C-terminal domain-containing protein</fullName>
    </recommendedName>
</protein>
<reference evidence="2 3" key="1">
    <citation type="journal article" date="2020" name="IScience">
        <title>Genome Sequencing of the Endangered Kingdonia uniflora (Circaeasteraceae, Ranunculales) Reveals Potential Mechanisms of Evolutionary Specialization.</title>
        <authorList>
            <person name="Sun Y."/>
            <person name="Deng T."/>
            <person name="Zhang A."/>
            <person name="Moore M.J."/>
            <person name="Landis J.B."/>
            <person name="Lin N."/>
            <person name="Zhang H."/>
            <person name="Zhang X."/>
            <person name="Huang J."/>
            <person name="Zhang X."/>
            <person name="Sun H."/>
            <person name="Wang H."/>
        </authorList>
    </citation>
    <scope>NUCLEOTIDE SEQUENCE [LARGE SCALE GENOMIC DNA]</scope>
    <source>
        <strain evidence="2">TB1705</strain>
        <tissue evidence="2">Leaf</tissue>
    </source>
</reference>
<keyword evidence="3" id="KW-1185">Reference proteome</keyword>
<dbReference type="OrthoDB" id="619536at2759"/>
<evidence type="ECO:0000313" key="2">
    <source>
        <dbReference type="EMBL" id="KAF6159605.1"/>
    </source>
</evidence>
<dbReference type="AlphaFoldDB" id="A0A7J7MXF7"/>
<dbReference type="InterPro" id="IPR009721">
    <property type="entry name" value="O-acyltransferase_WSD1_C"/>
</dbReference>
<name>A0A7J7MXF7_9MAGN</name>
<dbReference type="InterPro" id="IPR045034">
    <property type="entry name" value="O-acyltransferase_WSD1-like"/>
</dbReference>
<accession>A0A7J7MXF7</accession>
<evidence type="ECO:0000259" key="1">
    <source>
        <dbReference type="Pfam" id="PF06974"/>
    </source>
</evidence>
<dbReference type="EMBL" id="JACGCM010001189">
    <property type="protein sequence ID" value="KAF6159605.1"/>
    <property type="molecule type" value="Genomic_DNA"/>
</dbReference>
<dbReference type="Proteomes" id="UP000541444">
    <property type="component" value="Unassembled WGS sequence"/>
</dbReference>
<sequence length="178" mass="19958">MGQQFRLLARSGSQSSTDAEKADPLEFVYKAKEIIKRKRGSLAVILTGRLLEKMRKLRGPETTARYIRSTLNNTSMTISNMIGPMERIALAEHPCTGIYFMVVGVPQVNSVSDVILAFEFYQCRDYEIGAESYNNNGELHGKLRVAVGAERGFIDHKLFNSCLDKAFERIFKAALNTS</sequence>
<dbReference type="GO" id="GO:0008374">
    <property type="term" value="F:O-acyltransferase activity"/>
    <property type="evidence" value="ECO:0007669"/>
    <property type="project" value="InterPro"/>
</dbReference>
<feature type="domain" description="O-acyltransferase WSD1 C-terminal" evidence="1">
    <location>
        <begin position="20"/>
        <end position="107"/>
    </location>
</feature>
<dbReference type="Pfam" id="PF06974">
    <property type="entry name" value="WS_DGAT_C"/>
    <property type="match status" value="1"/>
</dbReference>
<dbReference type="PANTHER" id="PTHR31650:SF34">
    <property type="entry name" value="O-ACYLTRANSFERASE WSD1-LIKE ISOFORM X1"/>
    <property type="match status" value="1"/>
</dbReference>